<evidence type="ECO:0000259" key="2">
    <source>
        <dbReference type="PROSITE" id="PS50234"/>
    </source>
</evidence>
<dbReference type="Gene3D" id="1.20.120.1690">
    <property type="match status" value="1"/>
</dbReference>
<dbReference type="PANTHER" id="PTHR45737:SF6">
    <property type="entry name" value="VON WILLEBRAND FACTOR A DOMAIN-CONTAINING PROTEIN 5A"/>
    <property type="match status" value="1"/>
</dbReference>
<proteinExistence type="predicted"/>
<dbReference type="PANTHER" id="PTHR45737">
    <property type="entry name" value="VON WILLEBRAND FACTOR A DOMAIN-CONTAINING PROTEIN 5A"/>
    <property type="match status" value="1"/>
</dbReference>
<dbReference type="PROSITE" id="PS50234">
    <property type="entry name" value="VWFA"/>
    <property type="match status" value="1"/>
</dbReference>
<dbReference type="AlphaFoldDB" id="A0A7W0HMX0"/>
<name>A0A7W0HMX0_9ACTN</name>
<dbReference type="EMBL" id="JACDUR010000001">
    <property type="protein sequence ID" value="MBA2889210.1"/>
    <property type="molecule type" value="Genomic_DNA"/>
</dbReference>
<dbReference type="Proteomes" id="UP000530928">
    <property type="component" value="Unassembled WGS sequence"/>
</dbReference>
<dbReference type="InterPro" id="IPR002035">
    <property type="entry name" value="VWF_A"/>
</dbReference>
<dbReference type="Pfam" id="PF13768">
    <property type="entry name" value="VWA_3"/>
    <property type="match status" value="1"/>
</dbReference>
<comment type="caution">
    <text evidence="3">The sequence shown here is derived from an EMBL/GenBank/DDBJ whole genome shotgun (WGS) entry which is preliminary data.</text>
</comment>
<gene>
    <name evidence="3" type="ORF">HNR30_000545</name>
</gene>
<dbReference type="InterPro" id="IPR041176">
    <property type="entry name" value="VWA_3_C"/>
</dbReference>
<sequence length="442" mass="47362">MTFVLHVDQNKYLPADGTQVHAVLTVESTSEVTVETSRPAQAAEVIIVDTSGSMSGSKIRDARAAAAAAVQALPDGARFAVISGDDQARLIYPRGKQLALASHATRSEAVKEIGRLLASGGTEIGKWLRLAGDLLDGHPEAVRHAILMTDGQNNESATVFQKALTACQGRFTCDSMGIGTDWVPSELAKISDALLGTHTFVRDQSTLADYFRTLTRTAMSKTVAELILRVWVPKDAKILYLKQVSPTLLDLTGKRTEVNELTGDYPTGSWGAEEREFHLCIEMPVRNLGQEVRAGWVKLMLPETQEVFASGNVLATWTDDLAQSTRINRKVAHYTGQAELHTLIQEGLRAREGGDEDTATARLGKAVKLAESSGREDTARLLNKIVEVDESGTARLRRNVDKADAIELDTGSVRTSRLKRGEPGAGGDGAGGAPAGGAPAGR</sequence>
<evidence type="ECO:0000256" key="1">
    <source>
        <dbReference type="SAM" id="MobiDB-lite"/>
    </source>
</evidence>
<feature type="region of interest" description="Disordered" evidence="1">
    <location>
        <begin position="411"/>
        <end position="442"/>
    </location>
</feature>
<reference evidence="3 4" key="1">
    <citation type="submission" date="2020-07" db="EMBL/GenBank/DDBJ databases">
        <title>Genomic Encyclopedia of Type Strains, Phase IV (KMG-IV): sequencing the most valuable type-strain genomes for metagenomic binning, comparative biology and taxonomic classification.</title>
        <authorList>
            <person name="Goeker M."/>
        </authorList>
    </citation>
    <scope>NUCLEOTIDE SEQUENCE [LARGE SCALE GENOMIC DNA]</scope>
    <source>
        <strain evidence="3 4">DSM 45533</strain>
    </source>
</reference>
<protein>
    <recommendedName>
        <fullName evidence="2">VWFA domain-containing protein</fullName>
    </recommendedName>
</protein>
<dbReference type="Gene3D" id="2.60.40.3670">
    <property type="match status" value="1"/>
</dbReference>
<dbReference type="Gene3D" id="3.40.50.410">
    <property type="entry name" value="von Willebrand factor, type A domain"/>
    <property type="match status" value="1"/>
</dbReference>
<dbReference type="RefSeq" id="WP_181608026.1">
    <property type="nucleotide sequence ID" value="NZ_BAABAM010000001.1"/>
</dbReference>
<evidence type="ECO:0000313" key="4">
    <source>
        <dbReference type="Proteomes" id="UP000530928"/>
    </source>
</evidence>
<keyword evidence="4" id="KW-1185">Reference proteome</keyword>
<dbReference type="SUPFAM" id="SSF53300">
    <property type="entry name" value="vWA-like"/>
    <property type="match status" value="1"/>
</dbReference>
<evidence type="ECO:0000313" key="3">
    <source>
        <dbReference type="EMBL" id="MBA2889210.1"/>
    </source>
</evidence>
<accession>A0A7W0HMX0</accession>
<organism evidence="3 4">
    <name type="scientific">Nonomuraea soli</name>
    <dbReference type="NCBI Taxonomy" id="1032476"/>
    <lineage>
        <taxon>Bacteria</taxon>
        <taxon>Bacillati</taxon>
        <taxon>Actinomycetota</taxon>
        <taxon>Actinomycetes</taxon>
        <taxon>Streptosporangiales</taxon>
        <taxon>Streptosporangiaceae</taxon>
        <taxon>Nonomuraea</taxon>
    </lineage>
</organism>
<dbReference type="InterPro" id="IPR036465">
    <property type="entry name" value="vWFA_dom_sf"/>
</dbReference>
<feature type="domain" description="VWFA" evidence="2">
    <location>
        <begin position="43"/>
        <end position="223"/>
    </location>
</feature>
<dbReference type="SMART" id="SM00327">
    <property type="entry name" value="VWA"/>
    <property type="match status" value="1"/>
</dbReference>
<feature type="compositionally biased region" description="Gly residues" evidence="1">
    <location>
        <begin position="423"/>
        <end position="442"/>
    </location>
</feature>
<dbReference type="Pfam" id="PF18571">
    <property type="entry name" value="VWA_3_C"/>
    <property type="match status" value="1"/>
</dbReference>